<accession>A0A5E4SSD7</accession>
<dbReference type="InterPro" id="IPR004299">
    <property type="entry name" value="MBOAT_fam"/>
</dbReference>
<sequence length="478" mass="53012">MVFSSIAFLGLFLPLTLLAYFLSPRAWRNFTLALASIVFYAWGEPRFLLLMLVSIGINYRMAIAIGRAKNRARVVGIGVAINLFLLGVFKYSGFAADNLNALLVPAGLDPLVIRPLPLPIGISFYTFHAISYLVDIYRKNAEPNRNIVDYTLYITLFPQLVAGPIIRYKDIQAQLRARVASLDDVTAGVLRFTMGLAKKVLIANQLGLVADAGFSVPAGHLGASVAWLALLCYTLQIYFDFSGYSDMAIGLARMFGFRFPENFNYPYTAKSMQDFWRRWHISLSTWFRDYVYIPLGGNRQGPSRTLVNLWIVFLLTGFWHGATWNFVIWGAAHGALLTFERLFDSARIRSRAVVALVAVKHAYVLLAVMLTWVLFRTDTVAHAGDFYAALFGVGGTAPADVTFSALFTPHLAWLLGLAVILALGAFPMAKSAFRNVWAALQARNLDGFVAAAFVAPALTLSAMSIALGQYNPFIYFRF</sequence>
<evidence type="ECO:0000256" key="11">
    <source>
        <dbReference type="PIRNR" id="PIRNR016636"/>
    </source>
</evidence>
<feature type="transmembrane region" description="Helical" evidence="12">
    <location>
        <begin position="387"/>
        <end position="407"/>
    </location>
</feature>
<keyword evidence="8 12" id="KW-1133">Transmembrane helix</keyword>
<keyword evidence="11 13" id="KW-0808">Transferase</keyword>
<dbReference type="GO" id="GO:0005886">
    <property type="term" value="C:plasma membrane"/>
    <property type="evidence" value="ECO:0007669"/>
    <property type="project" value="UniProtKB-SubCell"/>
</dbReference>
<dbReference type="InterPro" id="IPR028362">
    <property type="entry name" value="AlgI"/>
</dbReference>
<keyword evidence="5 11" id="KW-1003">Cell membrane</keyword>
<keyword evidence="14" id="KW-1185">Reference proteome</keyword>
<keyword evidence="11" id="KW-0012">Acyltransferase</keyword>
<evidence type="ECO:0000256" key="9">
    <source>
        <dbReference type="ARBA" id="ARBA00023136"/>
    </source>
</evidence>
<comment type="similarity">
    <text evidence="3 11">Belongs to the membrane-bound acyltransferase family.</text>
</comment>
<dbReference type="GO" id="GO:0042121">
    <property type="term" value="P:alginic acid biosynthetic process"/>
    <property type="evidence" value="ECO:0007669"/>
    <property type="project" value="UniProtKB-KW"/>
</dbReference>
<evidence type="ECO:0000256" key="3">
    <source>
        <dbReference type="ARBA" id="ARBA00010323"/>
    </source>
</evidence>
<dbReference type="GO" id="GO:0016746">
    <property type="term" value="F:acyltransferase activity"/>
    <property type="evidence" value="ECO:0007669"/>
    <property type="project" value="UniProtKB-KW"/>
</dbReference>
<evidence type="ECO:0000256" key="1">
    <source>
        <dbReference type="ARBA" id="ARBA00004651"/>
    </source>
</evidence>
<feature type="transmembrane region" description="Helical" evidence="12">
    <location>
        <begin position="309"/>
        <end position="332"/>
    </location>
</feature>
<evidence type="ECO:0000256" key="7">
    <source>
        <dbReference type="ARBA" id="ARBA00022841"/>
    </source>
</evidence>
<proteinExistence type="inferred from homology"/>
<evidence type="ECO:0000256" key="8">
    <source>
        <dbReference type="ARBA" id="ARBA00022989"/>
    </source>
</evidence>
<name>A0A5E4SSD7_9BURK</name>
<dbReference type="PIRSF" id="PIRSF016636">
    <property type="entry name" value="AlgI_DltB"/>
    <property type="match status" value="1"/>
</dbReference>
<evidence type="ECO:0000313" key="14">
    <source>
        <dbReference type="Proteomes" id="UP000366945"/>
    </source>
</evidence>
<dbReference type="OrthoDB" id="139172at2"/>
<evidence type="ECO:0000256" key="2">
    <source>
        <dbReference type="ARBA" id="ARBA00005182"/>
    </source>
</evidence>
<organism evidence="13 14">
    <name type="scientific">Pandoraea pneumonica</name>
    <dbReference type="NCBI Taxonomy" id="2508299"/>
    <lineage>
        <taxon>Bacteria</taxon>
        <taxon>Pseudomonadati</taxon>
        <taxon>Pseudomonadota</taxon>
        <taxon>Betaproteobacteria</taxon>
        <taxon>Burkholderiales</taxon>
        <taxon>Burkholderiaceae</taxon>
        <taxon>Pandoraea</taxon>
    </lineage>
</organism>
<dbReference type="PANTHER" id="PTHR13285:SF18">
    <property type="entry name" value="PROTEIN-CYSTEINE N-PALMITOYLTRANSFERASE RASP"/>
    <property type="match status" value="1"/>
</dbReference>
<evidence type="ECO:0000256" key="5">
    <source>
        <dbReference type="ARBA" id="ARBA00022475"/>
    </source>
</evidence>
<evidence type="ECO:0000256" key="12">
    <source>
        <dbReference type="SAM" id="Phobius"/>
    </source>
</evidence>
<dbReference type="InterPro" id="IPR024194">
    <property type="entry name" value="Ac/AlaTfrase_AlgI/DltB"/>
</dbReference>
<evidence type="ECO:0000256" key="4">
    <source>
        <dbReference type="ARBA" id="ARBA00016084"/>
    </source>
</evidence>
<feature type="transmembrane region" description="Helical" evidence="12">
    <location>
        <begin position="413"/>
        <end position="433"/>
    </location>
</feature>
<dbReference type="Proteomes" id="UP000366945">
    <property type="component" value="Unassembled WGS sequence"/>
</dbReference>
<feature type="transmembrane region" description="Helical" evidence="12">
    <location>
        <begin position="352"/>
        <end position="375"/>
    </location>
</feature>
<dbReference type="GeneID" id="300402971"/>
<evidence type="ECO:0000256" key="6">
    <source>
        <dbReference type="ARBA" id="ARBA00022692"/>
    </source>
</evidence>
<dbReference type="EMBL" id="CABPSK010000001">
    <property type="protein sequence ID" value="VVD76759.1"/>
    <property type="molecule type" value="Genomic_DNA"/>
</dbReference>
<keyword evidence="9 11" id="KW-0472">Membrane</keyword>
<gene>
    <name evidence="13" type="ORF">PPN31114_00913</name>
</gene>
<dbReference type="AlphaFoldDB" id="A0A5E4SSD7"/>
<feature type="transmembrane region" description="Helical" evidence="12">
    <location>
        <begin position="116"/>
        <end position="137"/>
    </location>
</feature>
<comment type="subcellular location">
    <subcellularLocation>
        <location evidence="1">Cell membrane</location>
        <topology evidence="1">Multi-pass membrane protein</topology>
    </subcellularLocation>
</comment>
<comment type="pathway">
    <text evidence="2">Glycan biosynthesis; alginate biosynthesis.</text>
</comment>
<dbReference type="PANTHER" id="PTHR13285">
    <property type="entry name" value="ACYLTRANSFERASE"/>
    <property type="match status" value="1"/>
</dbReference>
<dbReference type="PIRSF" id="PIRSF500217">
    <property type="entry name" value="AlgI"/>
    <property type="match status" value="1"/>
</dbReference>
<dbReference type="InterPro" id="IPR051085">
    <property type="entry name" value="MB_O-acyltransferase"/>
</dbReference>
<dbReference type="RefSeq" id="WP_150678266.1">
    <property type="nucleotide sequence ID" value="NZ_CABPSK010000001.1"/>
</dbReference>
<evidence type="ECO:0000256" key="10">
    <source>
        <dbReference type="ARBA" id="ARBA00031030"/>
    </source>
</evidence>
<feature type="transmembrane region" description="Helical" evidence="12">
    <location>
        <begin position="74"/>
        <end position="96"/>
    </location>
</feature>
<feature type="transmembrane region" description="Helical" evidence="12">
    <location>
        <begin position="445"/>
        <end position="468"/>
    </location>
</feature>
<protein>
    <recommendedName>
        <fullName evidence="4">Probable alginate O-acetylase AlgI</fullName>
    </recommendedName>
    <alternativeName>
        <fullName evidence="10">Alginate biosynthesis protein AlgI</fullName>
    </alternativeName>
</protein>
<keyword evidence="6 12" id="KW-0812">Transmembrane</keyword>
<reference evidence="13 14" key="1">
    <citation type="submission" date="2019-08" db="EMBL/GenBank/DDBJ databases">
        <authorList>
            <person name="Peeters C."/>
        </authorList>
    </citation>
    <scope>NUCLEOTIDE SEQUENCE [LARGE SCALE GENOMIC DNA]</scope>
    <source>
        <strain evidence="13 14">LMG 31114</strain>
    </source>
</reference>
<evidence type="ECO:0000313" key="13">
    <source>
        <dbReference type="EMBL" id="VVD76759.1"/>
    </source>
</evidence>
<keyword evidence="7" id="KW-0016">Alginate biosynthesis</keyword>
<dbReference type="Pfam" id="PF03062">
    <property type="entry name" value="MBOAT"/>
    <property type="match status" value="1"/>
</dbReference>